<gene>
    <name evidence="3" type="ORF">LN736_01360</name>
</gene>
<dbReference type="SUPFAM" id="SSF51735">
    <property type="entry name" value="NAD(P)-binding Rossmann-fold domains"/>
    <property type="match status" value="1"/>
</dbReference>
<evidence type="ECO:0000259" key="2">
    <source>
        <dbReference type="Pfam" id="PF01370"/>
    </source>
</evidence>
<dbReference type="Gene3D" id="3.40.50.720">
    <property type="entry name" value="NAD(P)-binding Rossmann-like Domain"/>
    <property type="match status" value="1"/>
</dbReference>
<keyword evidence="4" id="KW-1185">Reference proteome</keyword>
<accession>A0ABS8N157</accession>
<protein>
    <submittedName>
        <fullName evidence="3">SDR family NAD(P)-dependent oxidoreductase</fullName>
    </submittedName>
</protein>
<feature type="domain" description="NAD-dependent epimerase/dehydratase" evidence="2">
    <location>
        <begin position="4"/>
        <end position="245"/>
    </location>
</feature>
<evidence type="ECO:0000313" key="4">
    <source>
        <dbReference type="Proteomes" id="UP001165422"/>
    </source>
</evidence>
<keyword evidence="1" id="KW-0520">NAD</keyword>
<dbReference type="Proteomes" id="UP001165422">
    <property type="component" value="Unassembled WGS sequence"/>
</dbReference>
<dbReference type="InterPro" id="IPR036291">
    <property type="entry name" value="NAD(P)-bd_dom_sf"/>
</dbReference>
<dbReference type="PRINTS" id="PR01713">
    <property type="entry name" value="NUCEPIMERASE"/>
</dbReference>
<dbReference type="Gene3D" id="3.90.25.10">
    <property type="entry name" value="UDP-galactose 4-epimerase, domain 1"/>
    <property type="match status" value="1"/>
</dbReference>
<organism evidence="3 4">
    <name type="scientific">Clostridium aromativorans</name>
    <dbReference type="NCBI Taxonomy" id="2836848"/>
    <lineage>
        <taxon>Bacteria</taxon>
        <taxon>Bacillati</taxon>
        <taxon>Bacillota</taxon>
        <taxon>Clostridia</taxon>
        <taxon>Eubacteriales</taxon>
        <taxon>Clostridiaceae</taxon>
        <taxon>Clostridium</taxon>
    </lineage>
</organism>
<reference evidence="3" key="1">
    <citation type="submission" date="2021-11" db="EMBL/GenBank/DDBJ databases">
        <authorList>
            <person name="Qingchun L."/>
            <person name="Dong Z."/>
            <person name="Zongwei Q."/>
            <person name="Jia Z."/>
            <person name="Duotao L."/>
        </authorList>
    </citation>
    <scope>NUCLEOTIDE SEQUENCE</scope>
    <source>
        <strain evidence="3">WLY-B-L2</strain>
    </source>
</reference>
<dbReference type="EMBL" id="JAJJPB010000001">
    <property type="protein sequence ID" value="MCC9293524.1"/>
    <property type="molecule type" value="Genomic_DNA"/>
</dbReference>
<dbReference type="Pfam" id="PF01370">
    <property type="entry name" value="Epimerase"/>
    <property type="match status" value="1"/>
</dbReference>
<dbReference type="RefSeq" id="WP_150356402.1">
    <property type="nucleotide sequence ID" value="NZ_JAJJPB010000001.1"/>
</dbReference>
<evidence type="ECO:0000256" key="1">
    <source>
        <dbReference type="ARBA" id="ARBA00023027"/>
    </source>
</evidence>
<dbReference type="PANTHER" id="PTHR43574">
    <property type="entry name" value="EPIMERASE-RELATED"/>
    <property type="match status" value="1"/>
</dbReference>
<evidence type="ECO:0000313" key="3">
    <source>
        <dbReference type="EMBL" id="MCC9293524.1"/>
    </source>
</evidence>
<comment type="caution">
    <text evidence="3">The sequence shown here is derived from an EMBL/GenBank/DDBJ whole genome shotgun (WGS) entry which is preliminary data.</text>
</comment>
<sequence>MNSILVTGGSGFIGSNLCDRLLNLGYKLINIDNFNDYYASEIKEKNIEMALKNDNYTLYRGDILDRDLVNRIFAENDIELVIHLAAMAGVRNSLKDPLEYVDIDIKGTVNLLQVCAERGVKKFIEASSSSVYGVNSKLPFSENDSVDLQISPYAAAKRAAELFCSTYTRLYGMSTACLRFFTVYGPRQRPEMAIHVFTKNIDEGKPINMFGDGSSKRDYTYIDDIVDGIASLIDKNFEFEIFNFGSSKIISLYDLIKIIEDVVGKKAIINRMDMQKGDVPITYADISRAKKFIGYNPRVNIRQGIEKFYDWYCGGVKNE</sequence>
<proteinExistence type="predicted"/>
<dbReference type="InterPro" id="IPR001509">
    <property type="entry name" value="Epimerase_deHydtase"/>
</dbReference>
<name>A0ABS8N157_9CLOT</name>